<sequence length="142" mass="16428">MRSFQFHPNELLLIYYDYSSNTSKQTRAYARSVSNNINELNLSTVKLTTTLWKEIVNMLDLRPKDLLDKSNANYQAKVRGNTFTMTGWLEVLCNNPYLLKAPIAVYHDRAILCRKPTDILRLDVNSRGSFKVPPHLKPRVVN</sequence>
<reference evidence="3" key="1">
    <citation type="submission" date="2021-01" db="EMBL/GenBank/DDBJ databases">
        <title>Fulvivirga kasyanovii gen. nov., sp nov., a novel member of the phylum Bacteroidetes isolated from seawater in a mussel farm.</title>
        <authorList>
            <person name="Zhao L.-H."/>
            <person name="Wang Z.-J."/>
        </authorList>
    </citation>
    <scope>NUCLEOTIDE SEQUENCE</scope>
    <source>
        <strain evidence="3">2943</strain>
    </source>
</reference>
<dbReference type="InterPro" id="IPR006660">
    <property type="entry name" value="Arsenate_reductase-like"/>
</dbReference>
<dbReference type="Gene3D" id="3.40.30.10">
    <property type="entry name" value="Glutaredoxin"/>
    <property type="match status" value="1"/>
</dbReference>
<accession>A0A937K144</accession>
<comment type="similarity">
    <text evidence="1 2">Belongs to the ArsC family.</text>
</comment>
<evidence type="ECO:0000313" key="4">
    <source>
        <dbReference type="Proteomes" id="UP000659388"/>
    </source>
</evidence>
<name>A0A937K144_9BACT</name>
<dbReference type="SUPFAM" id="SSF52833">
    <property type="entry name" value="Thioredoxin-like"/>
    <property type="match status" value="1"/>
</dbReference>
<dbReference type="InterPro" id="IPR036249">
    <property type="entry name" value="Thioredoxin-like_sf"/>
</dbReference>
<dbReference type="Proteomes" id="UP000659388">
    <property type="component" value="Unassembled WGS sequence"/>
</dbReference>
<gene>
    <name evidence="3" type="ORF">JL102_18955</name>
</gene>
<dbReference type="EMBL" id="JAESIY010000011">
    <property type="protein sequence ID" value="MBL3658239.1"/>
    <property type="molecule type" value="Genomic_DNA"/>
</dbReference>
<proteinExistence type="inferred from homology"/>
<keyword evidence="4" id="KW-1185">Reference proteome</keyword>
<evidence type="ECO:0000256" key="1">
    <source>
        <dbReference type="ARBA" id="ARBA00007198"/>
    </source>
</evidence>
<dbReference type="RefSeq" id="WP_202246032.1">
    <property type="nucleotide sequence ID" value="NZ_JAESIY010000011.1"/>
</dbReference>
<dbReference type="AlphaFoldDB" id="A0A937K144"/>
<comment type="caution">
    <text evidence="3">The sequence shown here is derived from an EMBL/GenBank/DDBJ whole genome shotgun (WGS) entry which is preliminary data.</text>
</comment>
<protein>
    <submittedName>
        <fullName evidence="3">Glutaredoxin</fullName>
    </submittedName>
</protein>
<organism evidence="3 4">
    <name type="scientific">Fulvivirga sediminis</name>
    <dbReference type="NCBI Taxonomy" id="2803949"/>
    <lineage>
        <taxon>Bacteria</taxon>
        <taxon>Pseudomonadati</taxon>
        <taxon>Bacteroidota</taxon>
        <taxon>Cytophagia</taxon>
        <taxon>Cytophagales</taxon>
        <taxon>Fulvivirgaceae</taxon>
        <taxon>Fulvivirga</taxon>
    </lineage>
</organism>
<evidence type="ECO:0000313" key="3">
    <source>
        <dbReference type="EMBL" id="MBL3658239.1"/>
    </source>
</evidence>
<evidence type="ECO:0000256" key="2">
    <source>
        <dbReference type="PROSITE-ProRule" id="PRU01282"/>
    </source>
</evidence>
<dbReference type="PROSITE" id="PS51353">
    <property type="entry name" value="ARSC"/>
    <property type="match status" value="1"/>
</dbReference>